<evidence type="ECO:0000313" key="5">
    <source>
        <dbReference type="Proteomes" id="UP000281028"/>
    </source>
</evidence>
<accession>A0A9Q5GLC5</accession>
<proteinExistence type="predicted"/>
<dbReference type="InterPro" id="IPR015421">
    <property type="entry name" value="PyrdxlP-dep_Trfase_major"/>
</dbReference>
<reference evidence="4" key="1">
    <citation type="submission" date="2020-05" db="EMBL/GenBank/DDBJ databases">
        <title>Chitinophaga laudate sp. nov., isolated from a tropical peat swamp.</title>
        <authorList>
            <person name="Goh C.B.S."/>
            <person name="Lee M.S."/>
            <person name="Parimannan S."/>
            <person name="Pasbakhsh P."/>
            <person name="Yule C.M."/>
            <person name="Rajandas H."/>
            <person name="Loke S."/>
            <person name="Croft L."/>
            <person name="Tan J.B.L."/>
        </authorList>
    </citation>
    <scope>NUCLEOTIDE SEQUENCE</scope>
    <source>
        <strain evidence="4">Mgbs1</strain>
    </source>
</reference>
<dbReference type="SUPFAM" id="SSF53383">
    <property type="entry name" value="PLP-dependent transferases"/>
    <property type="match status" value="1"/>
</dbReference>
<dbReference type="Gene3D" id="3.40.640.10">
    <property type="entry name" value="Type I PLP-dependent aspartate aminotransferase-like (Major domain)"/>
    <property type="match status" value="1"/>
</dbReference>
<dbReference type="GO" id="GO:0030170">
    <property type="term" value="F:pyridoxal phosphate binding"/>
    <property type="evidence" value="ECO:0007669"/>
    <property type="project" value="InterPro"/>
</dbReference>
<sequence>MSINSPTGYSDEGMETALSGSTADFVMPPGNNIITRLDNYYRWVELRERLETWQYARIQESRPGPVITARDSYNRKTEGLNFASQDYLGLSAHPEVINAAGEALLRYGPHSAGSPAAIGQTDLVGQLEDKLSELTGMEHVIIYPTGWAAGFGSITGLMNANDHIIMDALSHSCLVAGAGAVVGKNIYKFPHLRHDAVSQILKEIRAADARNGILVVTEGLFSMNADTPDIKALQEICHEYNASLLVDVAHDLGALGPGGTGQIGIQGMKGKVDLVMGSFSKTFASGGGFLATNSAAVKEYMKMYSGSYIFSNAISPVQTASALHAAGIIISREGEILRDRLYELSSHMRNSFTARSCQCSGIPAALVPVMIGRERKARIIHRLLRQKKLAALIVEFPVVPLGEARIRLQLMATHTIDQINLAVDRISESIEEAEELSQITFR</sequence>
<dbReference type="Gene3D" id="3.90.1150.10">
    <property type="entry name" value="Aspartate Aminotransferase, domain 1"/>
    <property type="match status" value="1"/>
</dbReference>
<evidence type="ECO:0000313" key="4">
    <source>
        <dbReference type="EMBL" id="NSL87245.1"/>
    </source>
</evidence>
<keyword evidence="2" id="KW-0808">Transferase</keyword>
<dbReference type="AlphaFoldDB" id="A0A9Q5GLC5"/>
<dbReference type="GO" id="GO:0008483">
    <property type="term" value="F:transaminase activity"/>
    <property type="evidence" value="ECO:0007669"/>
    <property type="project" value="UniProtKB-KW"/>
</dbReference>
<feature type="domain" description="Aminotransferase class I/classII large" evidence="3">
    <location>
        <begin position="78"/>
        <end position="426"/>
    </location>
</feature>
<dbReference type="InterPro" id="IPR050087">
    <property type="entry name" value="AON_synthase_class-II"/>
</dbReference>
<dbReference type="EMBL" id="RIAR02000001">
    <property type="protein sequence ID" value="NSL87245.1"/>
    <property type="molecule type" value="Genomic_DNA"/>
</dbReference>
<gene>
    <name evidence="4" type="ORF">ECE50_010420</name>
</gene>
<protein>
    <submittedName>
        <fullName evidence="4">Pyridoxal phosphate-dependent aminotransferase family protein</fullName>
    </submittedName>
</protein>
<dbReference type="OrthoDB" id="9807157at2"/>
<evidence type="ECO:0000256" key="1">
    <source>
        <dbReference type="ARBA" id="ARBA00001933"/>
    </source>
</evidence>
<comment type="cofactor">
    <cofactor evidence="1">
        <name>pyridoxal 5'-phosphate</name>
        <dbReference type="ChEBI" id="CHEBI:597326"/>
    </cofactor>
</comment>
<keyword evidence="5" id="KW-1185">Reference proteome</keyword>
<dbReference type="Proteomes" id="UP000281028">
    <property type="component" value="Unassembled WGS sequence"/>
</dbReference>
<dbReference type="PANTHER" id="PTHR13693">
    <property type="entry name" value="CLASS II AMINOTRANSFERASE/8-AMINO-7-OXONONANOATE SYNTHASE"/>
    <property type="match status" value="1"/>
</dbReference>
<organism evidence="4 5">
    <name type="scientific">Chitinophaga solisilvae</name>
    <dbReference type="NCBI Taxonomy" id="1233460"/>
    <lineage>
        <taxon>Bacteria</taxon>
        <taxon>Pseudomonadati</taxon>
        <taxon>Bacteroidota</taxon>
        <taxon>Chitinophagia</taxon>
        <taxon>Chitinophagales</taxon>
        <taxon>Chitinophagaceae</taxon>
        <taxon>Chitinophaga</taxon>
    </lineage>
</organism>
<dbReference type="InterPro" id="IPR015424">
    <property type="entry name" value="PyrdxlP-dep_Trfase"/>
</dbReference>
<evidence type="ECO:0000256" key="2">
    <source>
        <dbReference type="ARBA" id="ARBA00022679"/>
    </source>
</evidence>
<keyword evidence="4" id="KW-0032">Aminotransferase</keyword>
<dbReference type="InterPro" id="IPR004839">
    <property type="entry name" value="Aminotransferase_I/II_large"/>
</dbReference>
<dbReference type="PANTHER" id="PTHR13693:SF103">
    <property type="entry name" value="AMINOTRANSFERASE CLASS I_CLASSII DOMAIN-CONTAINING PROTEIN"/>
    <property type="match status" value="1"/>
</dbReference>
<name>A0A9Q5GLC5_9BACT</name>
<evidence type="ECO:0000259" key="3">
    <source>
        <dbReference type="Pfam" id="PF00155"/>
    </source>
</evidence>
<dbReference type="Pfam" id="PF00155">
    <property type="entry name" value="Aminotran_1_2"/>
    <property type="match status" value="1"/>
</dbReference>
<dbReference type="InterPro" id="IPR015422">
    <property type="entry name" value="PyrdxlP-dep_Trfase_small"/>
</dbReference>
<comment type="caution">
    <text evidence="4">The sequence shown here is derived from an EMBL/GenBank/DDBJ whole genome shotgun (WGS) entry which is preliminary data.</text>
</comment>